<organism evidence="2 3">
    <name type="scientific">Nitrincola nitratireducens</name>
    <dbReference type="NCBI Taxonomy" id="1229521"/>
    <lineage>
        <taxon>Bacteria</taxon>
        <taxon>Pseudomonadati</taxon>
        <taxon>Pseudomonadota</taxon>
        <taxon>Gammaproteobacteria</taxon>
        <taxon>Oceanospirillales</taxon>
        <taxon>Oceanospirillaceae</taxon>
        <taxon>Nitrincola</taxon>
    </lineage>
</organism>
<evidence type="ECO:0000256" key="1">
    <source>
        <dbReference type="SAM" id="MobiDB-lite"/>
    </source>
</evidence>
<accession>W9UPK9</accession>
<comment type="caution">
    <text evidence="2">The sequence shown here is derived from an EMBL/GenBank/DDBJ whole genome shotgun (WGS) entry which is preliminary data.</text>
</comment>
<dbReference type="Proteomes" id="UP000019464">
    <property type="component" value="Unassembled WGS sequence"/>
</dbReference>
<reference evidence="2 3" key="2">
    <citation type="journal article" date="2015" name="Syst. Appl. Microbiol.">
        <title>Nitrincola nitratireducens sp. nov. isolated from a haloalkaline crater lake.</title>
        <authorList>
            <person name="Singh A."/>
            <person name="Vaidya B."/>
            <person name="Tanuku N.R."/>
            <person name="Pinnaka A.K."/>
        </authorList>
    </citation>
    <scope>NUCLEOTIDE SEQUENCE [LARGE SCALE GENOMIC DNA]</scope>
    <source>
        <strain evidence="2 3">AK23</strain>
    </source>
</reference>
<dbReference type="EMBL" id="AONB01000032">
    <property type="protein sequence ID" value="EXJ09143.1"/>
    <property type="molecule type" value="Genomic_DNA"/>
</dbReference>
<proteinExistence type="predicted"/>
<sequence>MQYDIRAQGRRNNSGDRGRSNNFSNALTYQHTRPSFAMDGKREAPGMDLCRVLSVDKSGRGLPKRPLTKLGYNRSSTTNTATQVRTHRTQHEKGYLMNELLSPTNDYVFKRLFGESPY</sequence>
<protein>
    <submittedName>
        <fullName evidence="2">Uncharacterized protein</fullName>
    </submittedName>
</protein>
<feature type="region of interest" description="Disordered" evidence="1">
    <location>
        <begin position="1"/>
        <end position="30"/>
    </location>
</feature>
<evidence type="ECO:0000313" key="2">
    <source>
        <dbReference type="EMBL" id="EXJ09143.1"/>
    </source>
</evidence>
<feature type="compositionally biased region" description="Polar residues" evidence="1">
    <location>
        <begin position="73"/>
        <end position="84"/>
    </location>
</feature>
<gene>
    <name evidence="2" type="ORF">D791_03930</name>
</gene>
<dbReference type="AlphaFoldDB" id="W9UPK9"/>
<reference evidence="3" key="1">
    <citation type="submission" date="2012-11" db="EMBL/GenBank/DDBJ databases">
        <authorList>
            <person name="Singh A."/>
            <person name="Pinnaka A.K."/>
            <person name="Vaidya B."/>
        </authorList>
    </citation>
    <scope>NUCLEOTIDE SEQUENCE [LARGE SCALE GENOMIC DNA]</scope>
    <source>
        <strain evidence="3">AK23</strain>
    </source>
</reference>
<keyword evidence="3" id="KW-1185">Reference proteome</keyword>
<name>W9UPK9_9GAMM</name>
<evidence type="ECO:0000313" key="3">
    <source>
        <dbReference type="Proteomes" id="UP000019464"/>
    </source>
</evidence>
<feature type="region of interest" description="Disordered" evidence="1">
    <location>
        <begin position="58"/>
        <end position="90"/>
    </location>
</feature>